<dbReference type="Proteomes" id="UP000075714">
    <property type="component" value="Unassembled WGS sequence"/>
</dbReference>
<feature type="region of interest" description="Disordered" evidence="2">
    <location>
        <begin position="729"/>
        <end position="750"/>
    </location>
</feature>
<proteinExistence type="predicted"/>
<feature type="compositionally biased region" description="Low complexity" evidence="2">
    <location>
        <begin position="729"/>
        <end position="746"/>
    </location>
</feature>
<evidence type="ECO:0000256" key="1">
    <source>
        <dbReference type="SAM" id="Coils"/>
    </source>
</evidence>
<feature type="coiled-coil region" evidence="1">
    <location>
        <begin position="832"/>
        <end position="859"/>
    </location>
</feature>
<feature type="region of interest" description="Disordered" evidence="2">
    <location>
        <begin position="620"/>
        <end position="661"/>
    </location>
</feature>
<dbReference type="PANTHER" id="PTHR37201:SF1">
    <property type="entry name" value="WD REPEAT PROTEIN"/>
    <property type="match status" value="1"/>
</dbReference>
<dbReference type="EMBL" id="LSYV01000041">
    <property type="protein sequence ID" value="KXZ46850.1"/>
    <property type="molecule type" value="Genomic_DNA"/>
</dbReference>
<accession>A0A150GBW6</accession>
<evidence type="ECO:0000313" key="3">
    <source>
        <dbReference type="EMBL" id="KXZ46850.1"/>
    </source>
</evidence>
<reference evidence="4" key="1">
    <citation type="journal article" date="2016" name="Nat. Commun.">
        <title>The Gonium pectorale genome demonstrates co-option of cell cycle regulation during the evolution of multicellularity.</title>
        <authorList>
            <person name="Hanschen E.R."/>
            <person name="Marriage T.N."/>
            <person name="Ferris P.J."/>
            <person name="Hamaji T."/>
            <person name="Toyoda A."/>
            <person name="Fujiyama A."/>
            <person name="Neme R."/>
            <person name="Noguchi H."/>
            <person name="Minakuchi Y."/>
            <person name="Suzuki M."/>
            <person name="Kawai-Toyooka H."/>
            <person name="Smith D.R."/>
            <person name="Sparks H."/>
            <person name="Anderson J."/>
            <person name="Bakaric R."/>
            <person name="Luria V."/>
            <person name="Karger A."/>
            <person name="Kirschner M.W."/>
            <person name="Durand P.M."/>
            <person name="Michod R.E."/>
            <person name="Nozaki H."/>
            <person name="Olson B.J."/>
        </authorList>
    </citation>
    <scope>NUCLEOTIDE SEQUENCE [LARGE SCALE GENOMIC DNA]</scope>
    <source>
        <strain evidence="4">NIES-2863</strain>
    </source>
</reference>
<keyword evidence="4" id="KW-1185">Reference proteome</keyword>
<feature type="compositionally biased region" description="Low complexity" evidence="2">
    <location>
        <begin position="8"/>
        <end position="38"/>
    </location>
</feature>
<sequence length="1913" mass="209065">MWEGDQQASSPAAAGSAAAADDGSAAAPDDGGTAAPGDEGQEKQRKAPRRPRPRPVYYVKDPITGVPETTGYMDRKFRVRLQGIASTVLKPFWVFKAAPEESREGAPVNTAEPEEASMAYMGEFARELLGHCSKFRTKLQGMEPEAELHIDNFIRELQACERWLLKSGEGNVFAFLGAQRLGKSTILNTLLQRYLDMGAYDATPYPHPVVAALPALEYIRKTVPGKAQCHLAELAADPINLVVAMPEGYAADVCEQEYDRNLRTLEDYGKTANLSQLRTFVPSQEACGEPTTSLATSYSYYSYVVVLVAFMNLEKVYGRVKPLLRQLATWFKREVKEASKNKGTAEDVKNKWTVSAEVAGCEVHRAKWTHKFAPSVTDKARAELYAQLCFYLEVCGEELPWGTDEKGNLTILVSDDTIPLRPELRELIKQAFVTFCGPCRQSSKAETETAVEPGPPGCPAAARPERQVIVWLSDLLMLLNDVAHRPGHEAVLARIQPCLPPVLKDMTWSRVLAVLSKDQPVQVFLPSQLLANGSKVEDIPGSGTTNVVRTRQWGWALGLDPKNRVAHDSITADALTNRATCPILMASNGIKTDGGVMKMIREYFMPALVRQALERSQPGQLPVQQAAAAQSAAAAAAPPPPPPLGQDAQPAAAPGGGGAEEYETPRRVVLAHVPEKENYCGGRPDARRLQANFADFKRRDKRIVHANTETWNTEVMDVARRELEAAAEANGGSAAADDIDGGSAAADDTDDEMYSSSCVKAAVEVPQSLRQHLLYPASTHMYPMLDFSLSHHKELYLELDEEAKAQGKESYHKIKDYCNQQFLLQQFLAVRRDKLLERVQRLEQVLAERSEKLENLEDLLKPYRSKPPLASLLKIAKWKSMRAEVEENMLKPSIDRVRKLNRALLNDAEVVKEDFAAAVAHLLDSAERQAQLQQWIAGHKEQLEKPEIYLLPAQKGKHADAYLSSLVESFLERLKDLFRQVQGGAGQRIKEALQEIAEQLAASALKHFQDGYELTRDDADEMDRLLDGVLKQYVEGALSRALEARLPRITEQLSSELKRQLDEEMEEMLMKLHDRSIGPVAGQGRTAGNKRTRSACKQDQTGRVQDFLLDEEGLPTVLDNVAEALGERVMGLLWDESFLTVATLLLPPRELREYTTNKVALKDCGQLRVLFNKMLRYLDSMRTGTIDHGRGRRQQQLDVIGARLKGFREQLQQHTDQYDNVHVIGKRSDMRILQPGLPLSSEELEGLHANMLLPTAATVDLFERLNKARVLELEVKVWKVQKGSTAANHAALDAALSAVGLARAGTAGDGDRLINALLVAFTGDRKTPAPPRVRQLLRDIGGQAAMDLCDAVRDFRAVMEGYLKKSEDEYIWKHRMTQLLHGADYFLLQVYPAAEDADELPIYGITLVNAAREAGVSKKGPAYNHVEAVIPIKPSEPDDQDAAAMDVDSAGNGQNHDSPDGTAGGAGQDAPSPATPGAVAGGASGNGGPGAAAGGQLGTKPYGHHAEADSGSEGDSAYSGAGPGGPPRDADEDMHDEGSISFGEVRGPCTSSSGSRPAVGLHRTAGGEVPQSQPMWVVLDYSVLSADRTALADLVDKLQSEGPQKVHIATTHEFMRVVREHGAPLTLAQDDVQRAARLLHPLLDGSFPFELLSRGDNAMADLDDKTREGKIVLTLRQRRLHQSFILARNLSINYKEKAGGVLLVQSGGFPPGTRRALVPVGKERSYKILFTDLGPLAGALRADGRALAAWCSPLDRWWEPIYSRLRVELTLIPVPADAGADLQLLYPTDPQCGGDDGYGDPVSTLASCAAGSGRGGAGAAGAEEEDALELGPWELLGSDCLPPGRWWPEPNPLAHPVSPFSGGPRDFLRVVGPGVCVGCGYRAGPGPREYREENFVYFIIVRRERKSERGVMA</sequence>
<feature type="region of interest" description="Disordered" evidence="2">
    <location>
        <begin position="1"/>
        <end position="63"/>
    </location>
</feature>
<comment type="caution">
    <text evidence="3">The sequence shown here is derived from an EMBL/GenBank/DDBJ whole genome shotgun (WGS) entry which is preliminary data.</text>
</comment>
<evidence type="ECO:0000256" key="2">
    <source>
        <dbReference type="SAM" id="MobiDB-lite"/>
    </source>
</evidence>
<feature type="region of interest" description="Disordered" evidence="2">
    <location>
        <begin position="1433"/>
        <end position="1568"/>
    </location>
</feature>
<dbReference type="PANTHER" id="PTHR37201">
    <property type="entry name" value="WD REPEAT PROTEIN"/>
    <property type="match status" value="1"/>
</dbReference>
<name>A0A150GBW6_GONPE</name>
<feature type="compositionally biased region" description="Gly residues" evidence="2">
    <location>
        <begin position="1479"/>
        <end position="1497"/>
    </location>
</feature>
<dbReference type="OrthoDB" id="10619833at2759"/>
<protein>
    <submittedName>
        <fullName evidence="3">Uncharacterized protein</fullName>
    </submittedName>
</protein>
<gene>
    <name evidence="3" type="ORF">GPECTOR_40g584</name>
</gene>
<keyword evidence="1" id="KW-0175">Coiled coil</keyword>
<evidence type="ECO:0000313" key="4">
    <source>
        <dbReference type="Proteomes" id="UP000075714"/>
    </source>
</evidence>
<feature type="compositionally biased region" description="Low complexity" evidence="2">
    <location>
        <begin position="620"/>
        <end position="636"/>
    </location>
</feature>
<organism evidence="3 4">
    <name type="scientific">Gonium pectorale</name>
    <name type="common">Green alga</name>
    <dbReference type="NCBI Taxonomy" id="33097"/>
    <lineage>
        <taxon>Eukaryota</taxon>
        <taxon>Viridiplantae</taxon>
        <taxon>Chlorophyta</taxon>
        <taxon>core chlorophytes</taxon>
        <taxon>Chlorophyceae</taxon>
        <taxon>CS clade</taxon>
        <taxon>Chlamydomonadales</taxon>
        <taxon>Volvocaceae</taxon>
        <taxon>Gonium</taxon>
    </lineage>
</organism>